<comment type="caution">
    <text evidence="2">The sequence shown here is derived from an EMBL/GenBank/DDBJ whole genome shotgun (WGS) entry which is preliminary data.</text>
</comment>
<protein>
    <submittedName>
        <fullName evidence="2">Uncharacterized protein</fullName>
    </submittedName>
</protein>
<evidence type="ECO:0000313" key="2">
    <source>
        <dbReference type="EMBL" id="KAF6146570.1"/>
    </source>
</evidence>
<accession>A0A7J7LVL1</accession>
<dbReference type="AlphaFoldDB" id="A0A7J7LVL1"/>
<proteinExistence type="predicted"/>
<dbReference type="Proteomes" id="UP000541444">
    <property type="component" value="Unassembled WGS sequence"/>
</dbReference>
<feature type="signal peptide" evidence="1">
    <location>
        <begin position="1"/>
        <end position="25"/>
    </location>
</feature>
<sequence length="156" mass="17964">MQVLKSLVLLIKAFLLLLLAPFQRRTTNNNDEKHEHQRKVSPTVLRVPAVMVPRRSNNNVSSVSVVARVVDVATRRALAIKRVVQEDKMCVREVFMFGTTRGDTLFTQSWMPVDVKINSDVNWLFGRHIYELVMSNTRKLDFFEDSEKLDICICGD</sequence>
<reference evidence="2 3" key="1">
    <citation type="journal article" date="2020" name="IScience">
        <title>Genome Sequencing of the Endangered Kingdonia uniflora (Circaeasteraceae, Ranunculales) Reveals Potential Mechanisms of Evolutionary Specialization.</title>
        <authorList>
            <person name="Sun Y."/>
            <person name="Deng T."/>
            <person name="Zhang A."/>
            <person name="Moore M.J."/>
            <person name="Landis J.B."/>
            <person name="Lin N."/>
            <person name="Zhang H."/>
            <person name="Zhang X."/>
            <person name="Huang J."/>
            <person name="Zhang X."/>
            <person name="Sun H."/>
            <person name="Wang H."/>
        </authorList>
    </citation>
    <scope>NUCLEOTIDE SEQUENCE [LARGE SCALE GENOMIC DNA]</scope>
    <source>
        <strain evidence="2">TB1705</strain>
        <tissue evidence="2">Leaf</tissue>
    </source>
</reference>
<name>A0A7J7LVL1_9MAGN</name>
<organism evidence="2 3">
    <name type="scientific">Kingdonia uniflora</name>
    <dbReference type="NCBI Taxonomy" id="39325"/>
    <lineage>
        <taxon>Eukaryota</taxon>
        <taxon>Viridiplantae</taxon>
        <taxon>Streptophyta</taxon>
        <taxon>Embryophyta</taxon>
        <taxon>Tracheophyta</taxon>
        <taxon>Spermatophyta</taxon>
        <taxon>Magnoliopsida</taxon>
        <taxon>Ranunculales</taxon>
        <taxon>Circaeasteraceae</taxon>
        <taxon>Kingdonia</taxon>
    </lineage>
</organism>
<feature type="chain" id="PRO_5029912522" evidence="1">
    <location>
        <begin position="26"/>
        <end position="156"/>
    </location>
</feature>
<dbReference type="EMBL" id="JACGCM010001965">
    <property type="protein sequence ID" value="KAF6146570.1"/>
    <property type="molecule type" value="Genomic_DNA"/>
</dbReference>
<evidence type="ECO:0000256" key="1">
    <source>
        <dbReference type="SAM" id="SignalP"/>
    </source>
</evidence>
<gene>
    <name evidence="2" type="ORF">GIB67_008856</name>
</gene>
<evidence type="ECO:0000313" key="3">
    <source>
        <dbReference type="Proteomes" id="UP000541444"/>
    </source>
</evidence>
<keyword evidence="1" id="KW-0732">Signal</keyword>
<keyword evidence="3" id="KW-1185">Reference proteome</keyword>